<comment type="caution">
    <text evidence="5">The sequence shown here is derived from an EMBL/GenBank/DDBJ whole genome shotgun (WGS) entry which is preliminary data.</text>
</comment>
<dbReference type="InterPro" id="IPR036388">
    <property type="entry name" value="WH-like_DNA-bd_sf"/>
</dbReference>
<dbReference type="CDD" id="cd07377">
    <property type="entry name" value="WHTH_GntR"/>
    <property type="match status" value="1"/>
</dbReference>
<dbReference type="SUPFAM" id="SSF48008">
    <property type="entry name" value="GntR ligand-binding domain-like"/>
    <property type="match status" value="1"/>
</dbReference>
<dbReference type="Proteomes" id="UP000282460">
    <property type="component" value="Unassembled WGS sequence"/>
</dbReference>
<evidence type="ECO:0000256" key="2">
    <source>
        <dbReference type="ARBA" id="ARBA00023125"/>
    </source>
</evidence>
<dbReference type="SUPFAM" id="SSF46785">
    <property type="entry name" value="Winged helix' DNA-binding domain"/>
    <property type="match status" value="1"/>
</dbReference>
<evidence type="ECO:0000313" key="5">
    <source>
        <dbReference type="EMBL" id="RLQ82583.1"/>
    </source>
</evidence>
<gene>
    <name evidence="5" type="ORF">D9V28_11475</name>
</gene>
<dbReference type="Pfam" id="PF00392">
    <property type="entry name" value="GntR"/>
    <property type="match status" value="1"/>
</dbReference>
<dbReference type="InterPro" id="IPR011711">
    <property type="entry name" value="GntR_C"/>
</dbReference>
<dbReference type="SMART" id="SM00345">
    <property type="entry name" value="HTH_GNTR"/>
    <property type="match status" value="1"/>
</dbReference>
<reference evidence="5 6" key="1">
    <citation type="submission" date="2018-10" db="EMBL/GenBank/DDBJ databases">
        <authorList>
            <person name="Li J."/>
        </authorList>
    </citation>
    <scope>NUCLEOTIDE SEQUENCE [LARGE SCALE GENOMIC DNA]</scope>
    <source>
        <strain evidence="5 6">ZD1-4</strain>
    </source>
</reference>
<dbReference type="Pfam" id="PF07729">
    <property type="entry name" value="FCD"/>
    <property type="match status" value="1"/>
</dbReference>
<evidence type="ECO:0000256" key="3">
    <source>
        <dbReference type="ARBA" id="ARBA00023163"/>
    </source>
</evidence>
<protein>
    <submittedName>
        <fullName evidence="5">GntR family transcriptional regulator</fullName>
    </submittedName>
</protein>
<name>A0A3L7IWK2_9MICO</name>
<dbReference type="GO" id="GO:0003700">
    <property type="term" value="F:DNA-binding transcription factor activity"/>
    <property type="evidence" value="ECO:0007669"/>
    <property type="project" value="InterPro"/>
</dbReference>
<sequence>MSPLTSLANHRSGTRTRSLLYIDCAFLTSNALFNPPTYRRWPYIAYMARRGDSDTLSTKVRERLRLDILSGLWHPGEKLQLAALSAHYETSSTVVREALTRLTGARLVELKPNRGFFVPTLSIDELRDFNELRCRAEEFGIQLAIERGSLQWEAEAHAAHHTLERTPRHASDGSGRVTEEWLTAHEAFHAKLLSSCGLPVLIELSATLADGNSMYRRWAVPTKELLGRNIEDEHREILDAATNRDAARAGKLLRQHYSLTMELIMKAGLLPEALGDSAA</sequence>
<keyword evidence="6" id="KW-1185">Reference proteome</keyword>
<dbReference type="GO" id="GO:0003677">
    <property type="term" value="F:DNA binding"/>
    <property type="evidence" value="ECO:0007669"/>
    <property type="project" value="UniProtKB-KW"/>
</dbReference>
<accession>A0A3L7IWK2</accession>
<dbReference type="PROSITE" id="PS50949">
    <property type="entry name" value="HTH_GNTR"/>
    <property type="match status" value="1"/>
</dbReference>
<dbReference type="InterPro" id="IPR008920">
    <property type="entry name" value="TF_FadR/GntR_C"/>
</dbReference>
<keyword evidence="2" id="KW-0238">DNA-binding</keyword>
<feature type="domain" description="HTH gntR-type" evidence="4">
    <location>
        <begin position="54"/>
        <end position="121"/>
    </location>
</feature>
<evidence type="ECO:0000259" key="4">
    <source>
        <dbReference type="PROSITE" id="PS50949"/>
    </source>
</evidence>
<dbReference type="InterPro" id="IPR000524">
    <property type="entry name" value="Tscrpt_reg_HTH_GntR"/>
</dbReference>
<evidence type="ECO:0000313" key="6">
    <source>
        <dbReference type="Proteomes" id="UP000282460"/>
    </source>
</evidence>
<evidence type="ECO:0000256" key="1">
    <source>
        <dbReference type="ARBA" id="ARBA00023015"/>
    </source>
</evidence>
<dbReference type="PANTHER" id="PTHR43537">
    <property type="entry name" value="TRANSCRIPTIONAL REGULATOR, GNTR FAMILY"/>
    <property type="match status" value="1"/>
</dbReference>
<dbReference type="SMART" id="SM00895">
    <property type="entry name" value="FCD"/>
    <property type="match status" value="1"/>
</dbReference>
<proteinExistence type="predicted"/>
<dbReference type="OrthoDB" id="3864082at2"/>
<keyword evidence="3" id="KW-0804">Transcription</keyword>
<dbReference type="PANTHER" id="PTHR43537:SF20">
    <property type="entry name" value="HTH-TYPE TRANSCRIPTIONAL REPRESSOR GLAR"/>
    <property type="match status" value="1"/>
</dbReference>
<organism evidence="5 6">
    <name type="scientific">Mycetocola zhadangensis</name>
    <dbReference type="NCBI Taxonomy" id="1164595"/>
    <lineage>
        <taxon>Bacteria</taxon>
        <taxon>Bacillati</taxon>
        <taxon>Actinomycetota</taxon>
        <taxon>Actinomycetes</taxon>
        <taxon>Micrococcales</taxon>
        <taxon>Microbacteriaceae</taxon>
        <taxon>Mycetocola</taxon>
    </lineage>
</organism>
<dbReference type="Gene3D" id="1.10.10.10">
    <property type="entry name" value="Winged helix-like DNA-binding domain superfamily/Winged helix DNA-binding domain"/>
    <property type="match status" value="1"/>
</dbReference>
<dbReference type="AlphaFoldDB" id="A0A3L7IWK2"/>
<keyword evidence="1" id="KW-0805">Transcription regulation</keyword>
<dbReference type="Gene3D" id="1.20.120.530">
    <property type="entry name" value="GntR ligand-binding domain-like"/>
    <property type="match status" value="1"/>
</dbReference>
<dbReference type="EMBL" id="RCWJ01000003">
    <property type="protein sequence ID" value="RLQ82583.1"/>
    <property type="molecule type" value="Genomic_DNA"/>
</dbReference>
<dbReference type="InterPro" id="IPR036390">
    <property type="entry name" value="WH_DNA-bd_sf"/>
</dbReference>